<evidence type="ECO:0008006" key="3">
    <source>
        <dbReference type="Google" id="ProtNLM"/>
    </source>
</evidence>
<protein>
    <recommendedName>
        <fullName evidence="3">Mannosyltransferase</fullName>
    </recommendedName>
</protein>
<dbReference type="EMBL" id="CAUYUJ010018495">
    <property type="protein sequence ID" value="CAK0884019.1"/>
    <property type="molecule type" value="Genomic_DNA"/>
</dbReference>
<reference evidence="1" key="1">
    <citation type="submission" date="2023-10" db="EMBL/GenBank/DDBJ databases">
        <authorList>
            <person name="Chen Y."/>
            <person name="Shah S."/>
            <person name="Dougan E. K."/>
            <person name="Thang M."/>
            <person name="Chan C."/>
        </authorList>
    </citation>
    <scope>NUCLEOTIDE SEQUENCE [LARGE SCALE GENOMIC DNA]</scope>
</reference>
<comment type="caution">
    <text evidence="1">The sequence shown here is derived from an EMBL/GenBank/DDBJ whole genome shotgun (WGS) entry which is preliminary data.</text>
</comment>
<dbReference type="Proteomes" id="UP001189429">
    <property type="component" value="Unassembled WGS sequence"/>
</dbReference>
<keyword evidence="2" id="KW-1185">Reference proteome</keyword>
<organism evidence="1 2">
    <name type="scientific">Prorocentrum cordatum</name>
    <dbReference type="NCBI Taxonomy" id="2364126"/>
    <lineage>
        <taxon>Eukaryota</taxon>
        <taxon>Sar</taxon>
        <taxon>Alveolata</taxon>
        <taxon>Dinophyceae</taxon>
        <taxon>Prorocentrales</taxon>
        <taxon>Prorocentraceae</taxon>
        <taxon>Prorocentrum</taxon>
    </lineage>
</organism>
<evidence type="ECO:0000313" key="1">
    <source>
        <dbReference type="EMBL" id="CAK0884019.1"/>
    </source>
</evidence>
<evidence type="ECO:0000313" key="2">
    <source>
        <dbReference type="Proteomes" id="UP001189429"/>
    </source>
</evidence>
<name>A0ABN9WE14_9DINO</name>
<sequence>MPWRPSNGRRILVSFAFMQEILVMLPIPPFSGMSDMHSRLFYSTALCYECLLVSLLHLHAWRPDEVWYGDDGLPGHRSESRELELSALTHGTGSFADDGGIKIGASLGDSL</sequence>
<accession>A0ABN9WE14</accession>
<proteinExistence type="predicted"/>
<gene>
    <name evidence="1" type="ORF">PCOR1329_LOCUS66079</name>
</gene>